<dbReference type="CTD" id="36337741"/>
<evidence type="ECO:0000256" key="1">
    <source>
        <dbReference type="SAM" id="Phobius"/>
    </source>
</evidence>
<gene>
    <name evidence="2" type="ORF">EGR_02026</name>
</gene>
<sequence>MPYEQIRLRVWKKPFVIKDILVPYTLILIRNKQEKSEALPIPVHDVEAKEIMNDRKILHFAFIFLILTFGFVSKVSLSCSTLFYKLFLKCLRLFLFCCTYGGITSKPLHDINTFKAALPESILFQH</sequence>
<keyword evidence="1" id="KW-0472">Membrane</keyword>
<dbReference type="Proteomes" id="UP000019149">
    <property type="component" value="Unassembled WGS sequence"/>
</dbReference>
<protein>
    <submittedName>
        <fullName evidence="2">Uncharacterized protein</fullName>
    </submittedName>
</protein>
<dbReference type="GeneID" id="36337741"/>
<dbReference type="AlphaFoldDB" id="W6UXE2"/>
<dbReference type="EMBL" id="APAU02000008">
    <property type="protein sequence ID" value="EUB63222.1"/>
    <property type="molecule type" value="Genomic_DNA"/>
</dbReference>
<reference evidence="2 3" key="1">
    <citation type="journal article" date="2013" name="Nat. Genet.">
        <title>The genome of the hydatid tapeworm Echinococcus granulosus.</title>
        <authorList>
            <person name="Zheng H."/>
            <person name="Zhang W."/>
            <person name="Zhang L."/>
            <person name="Zhang Z."/>
            <person name="Li J."/>
            <person name="Lu G."/>
            <person name="Zhu Y."/>
            <person name="Wang Y."/>
            <person name="Huang Y."/>
            <person name="Liu J."/>
            <person name="Kang H."/>
            <person name="Chen J."/>
            <person name="Wang L."/>
            <person name="Chen A."/>
            <person name="Yu S."/>
            <person name="Gao Z."/>
            <person name="Jin L."/>
            <person name="Gu W."/>
            <person name="Wang Z."/>
            <person name="Zhao L."/>
            <person name="Shi B."/>
            <person name="Wen H."/>
            <person name="Lin R."/>
            <person name="Jones M.K."/>
            <person name="Brejova B."/>
            <person name="Vinar T."/>
            <person name="Zhao G."/>
            <person name="McManus D.P."/>
            <person name="Chen Z."/>
            <person name="Zhou Y."/>
            <person name="Wang S."/>
        </authorList>
    </citation>
    <scope>NUCLEOTIDE SEQUENCE [LARGE SCALE GENOMIC DNA]</scope>
</reference>
<keyword evidence="1" id="KW-0812">Transmembrane</keyword>
<evidence type="ECO:0000313" key="3">
    <source>
        <dbReference type="Proteomes" id="UP000019149"/>
    </source>
</evidence>
<comment type="caution">
    <text evidence="2">The sequence shown here is derived from an EMBL/GenBank/DDBJ whole genome shotgun (WGS) entry which is preliminary data.</text>
</comment>
<keyword evidence="1" id="KW-1133">Transmembrane helix</keyword>
<proteinExistence type="predicted"/>
<evidence type="ECO:0000313" key="2">
    <source>
        <dbReference type="EMBL" id="EUB63222.1"/>
    </source>
</evidence>
<organism evidence="2 3">
    <name type="scientific">Echinococcus granulosus</name>
    <name type="common">Hydatid tapeworm</name>
    <dbReference type="NCBI Taxonomy" id="6210"/>
    <lineage>
        <taxon>Eukaryota</taxon>
        <taxon>Metazoa</taxon>
        <taxon>Spiralia</taxon>
        <taxon>Lophotrochozoa</taxon>
        <taxon>Platyhelminthes</taxon>
        <taxon>Cestoda</taxon>
        <taxon>Eucestoda</taxon>
        <taxon>Cyclophyllidea</taxon>
        <taxon>Taeniidae</taxon>
        <taxon>Echinococcus</taxon>
        <taxon>Echinococcus granulosus group</taxon>
    </lineage>
</organism>
<feature type="transmembrane region" description="Helical" evidence="1">
    <location>
        <begin position="57"/>
        <end position="76"/>
    </location>
</feature>
<name>W6UXE2_ECHGR</name>
<dbReference type="RefSeq" id="XP_024354418.1">
    <property type="nucleotide sequence ID" value="XM_024491275.1"/>
</dbReference>
<keyword evidence="3" id="KW-1185">Reference proteome</keyword>
<dbReference type="KEGG" id="egl:EGR_02026"/>
<accession>W6UXE2</accession>